<dbReference type="GO" id="GO:0005886">
    <property type="term" value="C:plasma membrane"/>
    <property type="evidence" value="ECO:0007669"/>
    <property type="project" value="TreeGrafter"/>
</dbReference>
<keyword evidence="7" id="KW-0319">Glycerol metabolism</keyword>
<dbReference type="Proteomes" id="UP000008363">
    <property type="component" value="Unassembled WGS sequence"/>
</dbReference>
<evidence type="ECO:0000256" key="1">
    <source>
        <dbReference type="ARBA" id="ARBA00004771"/>
    </source>
</evidence>
<dbReference type="EMBL" id="BAHC01000186">
    <property type="protein sequence ID" value="GAB92653.1"/>
    <property type="molecule type" value="Genomic_DNA"/>
</dbReference>
<gene>
    <name evidence="13" type="ORF">GORHZ_186_00230</name>
</gene>
<evidence type="ECO:0000259" key="12">
    <source>
        <dbReference type="Pfam" id="PF06974"/>
    </source>
</evidence>
<comment type="catalytic activity">
    <reaction evidence="10">
        <text>an acyl-CoA + a 1,2-diacyl-sn-glycerol = a triacyl-sn-glycerol + CoA</text>
        <dbReference type="Rhea" id="RHEA:10868"/>
        <dbReference type="ChEBI" id="CHEBI:17815"/>
        <dbReference type="ChEBI" id="CHEBI:57287"/>
        <dbReference type="ChEBI" id="CHEBI:58342"/>
        <dbReference type="ChEBI" id="CHEBI:64615"/>
        <dbReference type="EC" id="2.3.1.20"/>
    </reaction>
</comment>
<evidence type="ECO:0000256" key="9">
    <source>
        <dbReference type="ARBA" id="ARBA00023315"/>
    </source>
</evidence>
<evidence type="ECO:0000256" key="2">
    <source>
        <dbReference type="ARBA" id="ARBA00005189"/>
    </source>
</evidence>
<reference evidence="13 14" key="1">
    <citation type="submission" date="2012-08" db="EMBL/GenBank/DDBJ databases">
        <title>Whole genome shotgun sequence of Gordonia rhizosphera NBRC 16068.</title>
        <authorList>
            <person name="Takarada H."/>
            <person name="Isaki S."/>
            <person name="Hosoyama A."/>
            <person name="Tsuchikane K."/>
            <person name="Katsumata H."/>
            <person name="Baba S."/>
            <person name="Ohji S."/>
            <person name="Yamazaki S."/>
            <person name="Fujita N."/>
        </authorList>
    </citation>
    <scope>NUCLEOTIDE SEQUENCE [LARGE SCALE GENOMIC DNA]</scope>
    <source>
        <strain evidence="13 14">NBRC 16068</strain>
    </source>
</reference>
<dbReference type="SUPFAM" id="SSF52777">
    <property type="entry name" value="CoA-dependent acyltransferases"/>
    <property type="match status" value="2"/>
</dbReference>
<dbReference type="GO" id="GO:0019432">
    <property type="term" value="P:triglyceride biosynthetic process"/>
    <property type="evidence" value="ECO:0007669"/>
    <property type="project" value="UniProtKB-UniPathway"/>
</dbReference>
<dbReference type="GO" id="GO:0051701">
    <property type="term" value="P:biological process involved in interaction with host"/>
    <property type="evidence" value="ECO:0007669"/>
    <property type="project" value="TreeGrafter"/>
</dbReference>
<evidence type="ECO:0000259" key="11">
    <source>
        <dbReference type="Pfam" id="PF03007"/>
    </source>
</evidence>
<comment type="pathway">
    <text evidence="1">Glycerolipid metabolism; triacylglycerol biosynthesis.</text>
</comment>
<keyword evidence="6" id="KW-0808">Transferase</keyword>
<dbReference type="OrthoDB" id="4660693at2"/>
<dbReference type="Pfam" id="PF06974">
    <property type="entry name" value="WS_DGAT_C"/>
    <property type="match status" value="1"/>
</dbReference>
<dbReference type="InterPro" id="IPR045034">
    <property type="entry name" value="O-acyltransferase_WSD1-like"/>
</dbReference>
<dbReference type="InterPro" id="IPR004255">
    <property type="entry name" value="O-acyltransferase_WSD1_N"/>
</dbReference>
<feature type="domain" description="O-acyltransferase WSD1-like N-terminal" evidence="11">
    <location>
        <begin position="4"/>
        <end position="261"/>
    </location>
</feature>
<proteinExistence type="inferred from homology"/>
<dbReference type="eggNOG" id="COG1020">
    <property type="taxonomic scope" value="Bacteria"/>
</dbReference>
<dbReference type="AlphaFoldDB" id="K6V8U9"/>
<evidence type="ECO:0000313" key="14">
    <source>
        <dbReference type="Proteomes" id="UP000008363"/>
    </source>
</evidence>
<dbReference type="GO" id="GO:0006071">
    <property type="term" value="P:glycerol metabolic process"/>
    <property type="evidence" value="ECO:0007669"/>
    <property type="project" value="UniProtKB-KW"/>
</dbReference>
<dbReference type="EC" id="2.3.1.20" evidence="4"/>
<sequence length="472" mass="50438">MERLTGPDALMLNMENAHTPMHTLKVAILDSTRRGRAITVDELVTTLPGYLGLFPRATQRIEWVPGCGARPFWVPDEDFDISAHIDEFTLDAPGGRDVLDALLSELAVRQLDRTRPLWAITLVHGLANGTQAVVVRVHHAVADGVAALNVLMGATAEEGETPVRVAVDPAARAPGSRVLRRALRRDKWRQFTGIPALVRDQVAGLMTTRTVNDAHLHPRPLGARRTSFNSPSADRRVCASGSVPFAALQQVAVATGTTVNGALHGIIAGAMRAEFLARGDDLSRPTVAVFGVAADVASPRTGGNEIATAATYLRTDIEDPVVRVVETAASCSAAVAKRRAIGFELTSSVTGYTGRLGPIFRELMAHHMPRVPNNITTANLPGPRSTRWIGDIEVVDWISFALAIAPADVNLTTYSYAGSMNFGLVATPESMPDPAGFLRRLTAALEEVRAALAADAHAADEAPRVMASQDMT</sequence>
<evidence type="ECO:0000256" key="8">
    <source>
        <dbReference type="ARBA" id="ARBA00023098"/>
    </source>
</evidence>
<protein>
    <recommendedName>
        <fullName evidence="4">diacylglycerol O-acyltransferase</fullName>
        <ecNumber evidence="4">2.3.1.20</ecNumber>
    </recommendedName>
</protein>
<keyword evidence="5" id="KW-0444">Lipid biosynthesis</keyword>
<evidence type="ECO:0000256" key="3">
    <source>
        <dbReference type="ARBA" id="ARBA00009587"/>
    </source>
</evidence>
<dbReference type="GO" id="GO:0004144">
    <property type="term" value="F:diacylglycerol O-acyltransferase activity"/>
    <property type="evidence" value="ECO:0007669"/>
    <property type="project" value="UniProtKB-EC"/>
</dbReference>
<dbReference type="PANTHER" id="PTHR31650:SF1">
    <property type="entry name" value="WAX ESTER SYNTHASE_DIACYLGLYCEROL ACYLTRANSFERASE 4-RELATED"/>
    <property type="match status" value="1"/>
</dbReference>
<feature type="domain" description="O-acyltransferase WSD1 C-terminal" evidence="12">
    <location>
        <begin position="303"/>
        <end position="448"/>
    </location>
</feature>
<dbReference type="InterPro" id="IPR009721">
    <property type="entry name" value="O-acyltransferase_WSD1_C"/>
</dbReference>
<evidence type="ECO:0000256" key="4">
    <source>
        <dbReference type="ARBA" id="ARBA00013244"/>
    </source>
</evidence>
<comment type="caution">
    <text evidence="13">The sequence shown here is derived from an EMBL/GenBank/DDBJ whole genome shotgun (WGS) entry which is preliminary data.</text>
</comment>
<dbReference type="GO" id="GO:0001666">
    <property type="term" value="P:response to hypoxia"/>
    <property type="evidence" value="ECO:0007669"/>
    <property type="project" value="TreeGrafter"/>
</dbReference>
<dbReference type="UniPathway" id="UPA00282"/>
<dbReference type="InterPro" id="IPR023213">
    <property type="entry name" value="CAT-like_dom_sf"/>
</dbReference>
<name>K6V8U9_9ACTN</name>
<evidence type="ECO:0000256" key="10">
    <source>
        <dbReference type="ARBA" id="ARBA00048109"/>
    </source>
</evidence>
<dbReference type="STRING" id="1108045.GORHZ_186_00230"/>
<keyword evidence="9" id="KW-0012">Acyltransferase</keyword>
<evidence type="ECO:0000256" key="7">
    <source>
        <dbReference type="ARBA" id="ARBA00022798"/>
    </source>
</evidence>
<comment type="similarity">
    <text evidence="3">Belongs to the long-chain O-acyltransferase family.</text>
</comment>
<dbReference type="RefSeq" id="WP_006337329.1">
    <property type="nucleotide sequence ID" value="NZ_BAHC01000186.1"/>
</dbReference>
<comment type="pathway">
    <text evidence="2">Lipid metabolism.</text>
</comment>
<accession>K6V8U9</accession>
<dbReference type="PANTHER" id="PTHR31650">
    <property type="entry name" value="O-ACYLTRANSFERASE (WSD1-LIKE) FAMILY PROTEIN"/>
    <property type="match status" value="1"/>
</dbReference>
<evidence type="ECO:0000256" key="6">
    <source>
        <dbReference type="ARBA" id="ARBA00022679"/>
    </source>
</evidence>
<organism evidence="13 14">
    <name type="scientific">Gordonia rhizosphera NBRC 16068</name>
    <dbReference type="NCBI Taxonomy" id="1108045"/>
    <lineage>
        <taxon>Bacteria</taxon>
        <taxon>Bacillati</taxon>
        <taxon>Actinomycetota</taxon>
        <taxon>Actinomycetes</taxon>
        <taxon>Mycobacteriales</taxon>
        <taxon>Gordoniaceae</taxon>
        <taxon>Gordonia</taxon>
    </lineage>
</organism>
<evidence type="ECO:0000256" key="5">
    <source>
        <dbReference type="ARBA" id="ARBA00022516"/>
    </source>
</evidence>
<dbReference type="GO" id="GO:0071731">
    <property type="term" value="P:response to nitric oxide"/>
    <property type="evidence" value="ECO:0007669"/>
    <property type="project" value="TreeGrafter"/>
</dbReference>
<dbReference type="Gene3D" id="3.30.559.10">
    <property type="entry name" value="Chloramphenicol acetyltransferase-like domain"/>
    <property type="match status" value="1"/>
</dbReference>
<dbReference type="Pfam" id="PF03007">
    <property type="entry name" value="WS_DGAT_cat"/>
    <property type="match status" value="1"/>
</dbReference>
<keyword evidence="8" id="KW-0443">Lipid metabolism</keyword>
<keyword evidence="14" id="KW-1185">Reference proteome</keyword>
<evidence type="ECO:0000313" key="13">
    <source>
        <dbReference type="EMBL" id="GAB92653.1"/>
    </source>
</evidence>